<protein>
    <recommendedName>
        <fullName evidence="2">Glucodextranase-like C-terminal domain-containing protein</fullName>
    </recommendedName>
</protein>
<evidence type="ECO:0000256" key="1">
    <source>
        <dbReference type="SAM" id="Phobius"/>
    </source>
</evidence>
<reference evidence="3" key="1">
    <citation type="journal article" date="2020" name="mSystems">
        <title>Genome- and Community-Level Interaction Insights into Carbon Utilization and Element Cycling Functions of Hydrothermarchaeota in Hydrothermal Sediment.</title>
        <authorList>
            <person name="Zhou Z."/>
            <person name="Liu Y."/>
            <person name="Xu W."/>
            <person name="Pan J."/>
            <person name="Luo Z.H."/>
            <person name="Li M."/>
        </authorList>
    </citation>
    <scope>NUCLEOTIDE SEQUENCE [LARGE SCALE GENOMIC DNA]</scope>
    <source>
        <strain evidence="3">SpSt-642</strain>
    </source>
</reference>
<keyword evidence="1" id="KW-0812">Transmembrane</keyword>
<proteinExistence type="predicted"/>
<dbReference type="InterPro" id="IPR019248">
    <property type="entry name" value="Glucodextran_C"/>
</dbReference>
<feature type="domain" description="Glucodextranase-like C-terminal" evidence="2">
    <location>
        <begin position="57"/>
        <end position="287"/>
    </location>
</feature>
<dbReference type="SUPFAM" id="SSF49344">
    <property type="entry name" value="CBD9-like"/>
    <property type="match status" value="1"/>
</dbReference>
<accession>A0A7C4D8E3</accession>
<comment type="caution">
    <text evidence="3">The sequence shown here is derived from an EMBL/GenBank/DDBJ whole genome shotgun (WGS) entry which is preliminary data.</text>
</comment>
<sequence length="383" mass="43336">MKTILFTLILILLFSQATLVDVKSNNLQQRESIFVKNIEIPFRESIIQQKYIQEWRLIDPEDDDKGIGILIYPTNGNFTKGVFDLTGFTIRVDEDYIYFITSFKYLGSNPWNGRNGFSLQYIQIYVLTTRRDLPRQTTSFGLNIIIQSGWHYAILVNGGWGDKPLPGGELPAIYDWNRRLLTYEGELYDVYVDESQPNTIVAKINKTILVDTENIGNWKIVVAVASYDGFVDTKVRSIKAGDPEEWVFGGADEQALKKGVHPFVIDLLAPTADLQYVMLTNWDIEQGVKPLVSSIIVSTGELDPPVVITTPTPTPTPTLTTITTPTQTQTLTPTLFPTETEIESFVSTPERSENMSLLLIPALLIVAVLIITMLMYFRRKQRK</sequence>
<dbReference type="Pfam" id="PF09985">
    <property type="entry name" value="Glucodextran_C"/>
    <property type="match status" value="1"/>
</dbReference>
<keyword evidence="1" id="KW-1133">Transmembrane helix</keyword>
<dbReference type="CDD" id="cd09626">
    <property type="entry name" value="DOMON_glucodextranase_like"/>
    <property type="match status" value="1"/>
</dbReference>
<gene>
    <name evidence="3" type="ORF">ENU14_06345</name>
</gene>
<evidence type="ECO:0000259" key="2">
    <source>
        <dbReference type="Pfam" id="PF09985"/>
    </source>
</evidence>
<organism evidence="3">
    <name type="scientific">Staphylothermus marinus</name>
    <dbReference type="NCBI Taxonomy" id="2280"/>
    <lineage>
        <taxon>Archaea</taxon>
        <taxon>Thermoproteota</taxon>
        <taxon>Thermoprotei</taxon>
        <taxon>Desulfurococcales</taxon>
        <taxon>Desulfurococcaceae</taxon>
        <taxon>Staphylothermus</taxon>
    </lineage>
</organism>
<dbReference type="EMBL" id="DTBJ01000055">
    <property type="protein sequence ID" value="HGM59182.1"/>
    <property type="molecule type" value="Genomic_DNA"/>
</dbReference>
<name>A0A7C4D8E3_STAMA</name>
<dbReference type="Gene3D" id="2.60.40.1190">
    <property type="match status" value="1"/>
</dbReference>
<feature type="transmembrane region" description="Helical" evidence="1">
    <location>
        <begin position="355"/>
        <end position="377"/>
    </location>
</feature>
<keyword evidence="1" id="KW-0472">Membrane</keyword>
<evidence type="ECO:0000313" key="3">
    <source>
        <dbReference type="EMBL" id="HGM59182.1"/>
    </source>
</evidence>
<dbReference type="AlphaFoldDB" id="A0A7C4D8E3"/>